<proteinExistence type="predicted"/>
<dbReference type="Proteomes" id="UP001203607">
    <property type="component" value="Unassembled WGS sequence"/>
</dbReference>
<reference evidence="1 2" key="1">
    <citation type="submission" date="2022-05" db="EMBL/GenBank/DDBJ databases">
        <authorList>
            <person name="Park J.-S."/>
        </authorList>
    </citation>
    <scope>NUCLEOTIDE SEQUENCE [LARGE SCALE GENOMIC DNA]</scope>
    <source>
        <strain evidence="1 2">2012CJ35-5</strain>
    </source>
</reference>
<organism evidence="1 2">
    <name type="scientific">Flagellimonas spongiicola</name>
    <dbReference type="NCBI Taxonomy" id="2942208"/>
    <lineage>
        <taxon>Bacteria</taxon>
        <taxon>Pseudomonadati</taxon>
        <taxon>Bacteroidota</taxon>
        <taxon>Flavobacteriia</taxon>
        <taxon>Flavobacteriales</taxon>
        <taxon>Flavobacteriaceae</taxon>
        <taxon>Flagellimonas</taxon>
    </lineage>
</organism>
<keyword evidence="2" id="KW-1185">Reference proteome</keyword>
<evidence type="ECO:0000313" key="2">
    <source>
        <dbReference type="Proteomes" id="UP001203607"/>
    </source>
</evidence>
<comment type="caution">
    <text evidence="1">The sequence shown here is derived from an EMBL/GenBank/DDBJ whole genome shotgun (WGS) entry which is preliminary data.</text>
</comment>
<name>A0ABT0PMC0_9FLAO</name>
<sequence length="92" mass="10473">MYNPYEAILAEISSLKTDIATLSDKIPEEVSVKKYSPKQLADVTPLSEQTIINAIRDGRIKAEKFSTKYLITDTEFNRVCKEVKSIKYKRAS</sequence>
<evidence type="ECO:0000313" key="1">
    <source>
        <dbReference type="EMBL" id="MCL6272530.1"/>
    </source>
</evidence>
<dbReference type="RefSeq" id="WP_249655717.1">
    <property type="nucleotide sequence ID" value="NZ_JAMFMA010000001.1"/>
</dbReference>
<accession>A0ABT0PMC0</accession>
<protein>
    <submittedName>
        <fullName evidence="1">Helix-turn-helix domain-containing protein</fullName>
    </submittedName>
</protein>
<gene>
    <name evidence="1" type="ORF">M3P19_00835</name>
</gene>
<dbReference type="EMBL" id="JAMFMA010000001">
    <property type="protein sequence ID" value="MCL6272530.1"/>
    <property type="molecule type" value="Genomic_DNA"/>
</dbReference>